<accession>A0A8S5USK1</accession>
<proteinExistence type="predicted"/>
<name>A0A8S5USK1_9CAUD</name>
<evidence type="ECO:0000313" key="1">
    <source>
        <dbReference type="EMBL" id="DAF97350.1"/>
    </source>
</evidence>
<organism evidence="1">
    <name type="scientific">Myoviridae sp. ctGgs6</name>
    <dbReference type="NCBI Taxonomy" id="2825072"/>
    <lineage>
        <taxon>Viruses</taxon>
        <taxon>Duplodnaviria</taxon>
        <taxon>Heunggongvirae</taxon>
        <taxon>Uroviricota</taxon>
        <taxon>Caudoviricetes</taxon>
    </lineage>
</organism>
<sequence length="55" mass="6162">MQSTRTENAWAALISAARKAAKAWEYCDGYKQAAELITLLCNALEKEVEDNNENN</sequence>
<protein>
    <submittedName>
        <fullName evidence="1">Uncharacterized protein</fullName>
    </submittedName>
</protein>
<reference evidence="1" key="1">
    <citation type="journal article" date="2021" name="Proc. Natl. Acad. Sci. U.S.A.">
        <title>A Catalog of Tens of Thousands of Viruses from Human Metagenomes Reveals Hidden Associations with Chronic Diseases.</title>
        <authorList>
            <person name="Tisza M.J."/>
            <person name="Buck C.B."/>
        </authorList>
    </citation>
    <scope>NUCLEOTIDE SEQUENCE</scope>
    <source>
        <strain evidence="1">CtGgs6</strain>
    </source>
</reference>
<dbReference type="EMBL" id="BK016132">
    <property type="protein sequence ID" value="DAF97350.1"/>
    <property type="molecule type" value="Genomic_DNA"/>
</dbReference>